<dbReference type="Proteomes" id="UP000238701">
    <property type="component" value="Unassembled WGS sequence"/>
</dbReference>
<proteinExistence type="predicted"/>
<protein>
    <submittedName>
        <fullName evidence="1">Uncharacterized protein</fullName>
    </submittedName>
</protein>
<organism evidence="1 2">
    <name type="scientific">Candidatus Sulfotelmatobacter kueseliae</name>
    <dbReference type="NCBI Taxonomy" id="2042962"/>
    <lineage>
        <taxon>Bacteria</taxon>
        <taxon>Pseudomonadati</taxon>
        <taxon>Acidobacteriota</taxon>
        <taxon>Terriglobia</taxon>
        <taxon>Terriglobales</taxon>
        <taxon>Candidatus Korobacteraceae</taxon>
        <taxon>Candidatus Sulfotelmatobacter</taxon>
    </lineage>
</organism>
<dbReference type="EMBL" id="OMOD01000055">
    <property type="protein sequence ID" value="SPF35958.1"/>
    <property type="molecule type" value="Genomic_DNA"/>
</dbReference>
<name>A0A2U3K8L9_9BACT</name>
<evidence type="ECO:0000313" key="1">
    <source>
        <dbReference type="EMBL" id="SPF35958.1"/>
    </source>
</evidence>
<accession>A0A2U3K8L9</accession>
<dbReference type="AlphaFoldDB" id="A0A2U3K8L9"/>
<sequence length="121" mass="12906">MRALTKAQRAAILERLQHNHRYSAVVAYQGKHIEKEALEFASVLEEAGWIVSGPYVNENICAEGIEIGIGDPISACPSAHLLLEVLISAGLSAKVVKTAEPLPSAFPGSCSLQLGRLRSGN</sequence>
<evidence type="ECO:0000313" key="2">
    <source>
        <dbReference type="Proteomes" id="UP000238701"/>
    </source>
</evidence>
<reference evidence="2" key="1">
    <citation type="submission" date="2018-02" db="EMBL/GenBank/DDBJ databases">
        <authorList>
            <person name="Hausmann B."/>
        </authorList>
    </citation>
    <scope>NUCLEOTIDE SEQUENCE [LARGE SCALE GENOMIC DNA]</scope>
    <source>
        <strain evidence="2">Peat soil MAG SbA1</strain>
    </source>
</reference>
<gene>
    <name evidence="1" type="ORF">SBA1_1480032</name>
</gene>